<dbReference type="GO" id="GO:0051301">
    <property type="term" value="P:cell division"/>
    <property type="evidence" value="ECO:0007669"/>
    <property type="project" value="UniProtKB-KW"/>
</dbReference>
<sequence length="113" mass="12685">MIHVYLDDMRPCPKGFVAAHSAEECILLLQECEVGILSLDFDLGWGQPDGLNVVHYIVAAGRYPEEIYLHTSSLSGKKAMYQLLYQNKPEGVQLINGPMLYDTLQKISNTVQE</sequence>
<reference evidence="2 3" key="1">
    <citation type="submission" date="2022-08" db="EMBL/GenBank/DDBJ databases">
        <title>Paenibacillus endoradicis sp. nov., Paenibacillus radicibacter sp. nov and Paenibacillus pararadicis sp. nov., three cold-adapted plant growth-promoting bacteria isolated from root of Larix gmelinii in Great Khingan.</title>
        <authorList>
            <person name="Xue H."/>
        </authorList>
    </citation>
    <scope>NUCLEOTIDE SEQUENCE [LARGE SCALE GENOMIC DNA]</scope>
    <source>
        <strain evidence="2 3">N5-1-1-5</strain>
    </source>
</reference>
<dbReference type="EMBL" id="JANQBD010000007">
    <property type="protein sequence ID" value="MCR8631873.1"/>
    <property type="molecule type" value="Genomic_DNA"/>
</dbReference>
<proteinExistence type="predicted"/>
<name>A0ABT1YHZ0_9BACL</name>
<evidence type="ECO:0000313" key="3">
    <source>
        <dbReference type="Proteomes" id="UP001300012"/>
    </source>
</evidence>
<evidence type="ECO:0000259" key="1">
    <source>
        <dbReference type="Pfam" id="PF20274"/>
    </source>
</evidence>
<evidence type="ECO:0000313" key="2">
    <source>
        <dbReference type="EMBL" id="MCR8631873.1"/>
    </source>
</evidence>
<comment type="caution">
    <text evidence="2">The sequence shown here is derived from an EMBL/GenBank/DDBJ whole genome shotgun (WGS) entry which is preliminary data.</text>
</comment>
<dbReference type="Pfam" id="PF20274">
    <property type="entry name" value="cREC_REC"/>
    <property type="match status" value="1"/>
</dbReference>
<gene>
    <name evidence="2" type="ORF">NV381_11710</name>
</gene>
<organism evidence="2 3">
    <name type="scientific">Paenibacillus radicis</name>
    <name type="common">ex Xue et al. 2023</name>
    <dbReference type="NCBI Taxonomy" id="2972489"/>
    <lineage>
        <taxon>Bacteria</taxon>
        <taxon>Bacillati</taxon>
        <taxon>Bacillota</taxon>
        <taxon>Bacilli</taxon>
        <taxon>Bacillales</taxon>
        <taxon>Paenibacillaceae</taxon>
        <taxon>Paenibacillus</taxon>
    </lineage>
</organism>
<protein>
    <submittedName>
        <fullName evidence="2">Cell division protein FtsJ</fullName>
    </submittedName>
</protein>
<dbReference type="Proteomes" id="UP001300012">
    <property type="component" value="Unassembled WGS sequence"/>
</dbReference>
<accession>A0ABT1YHZ0</accession>
<keyword evidence="3" id="KW-1185">Reference proteome</keyword>
<feature type="domain" description="Cyclic-phosphate processing Receiver" evidence="1">
    <location>
        <begin position="2"/>
        <end position="85"/>
    </location>
</feature>
<dbReference type="InterPro" id="IPR046909">
    <property type="entry name" value="cREC_REC"/>
</dbReference>
<keyword evidence="2" id="KW-0132">Cell division</keyword>
<keyword evidence="2" id="KW-0131">Cell cycle</keyword>